<gene>
    <name evidence="1" type="ORF">S01H4_43302</name>
</gene>
<evidence type="ECO:0000313" key="1">
    <source>
        <dbReference type="EMBL" id="GAG97796.1"/>
    </source>
</evidence>
<protein>
    <submittedName>
        <fullName evidence="1">Uncharacterized protein</fullName>
    </submittedName>
</protein>
<comment type="caution">
    <text evidence="1">The sequence shown here is derived from an EMBL/GenBank/DDBJ whole genome shotgun (WGS) entry which is preliminary data.</text>
</comment>
<dbReference type="AlphaFoldDB" id="X1DMY9"/>
<accession>X1DMY9</accession>
<feature type="non-terminal residue" evidence="1">
    <location>
        <position position="146"/>
    </location>
</feature>
<sequence length="146" mass="16917">MSYNYAYGESGSIYIPVVSARAATQYDYKLGPSDQHITYMLTNHRKQIQFMGEPCYLLRRKESGSAVSDIMIPVYEQWEENDIWRYRGLIWDGQGLHPDFRTYVELGGDNTPFTMTSGSADFTRIEDHRDIIADDEYALYEDRSTA</sequence>
<name>X1DMY9_9ZZZZ</name>
<dbReference type="EMBL" id="BART01023872">
    <property type="protein sequence ID" value="GAG97796.1"/>
    <property type="molecule type" value="Genomic_DNA"/>
</dbReference>
<organism evidence="1">
    <name type="scientific">marine sediment metagenome</name>
    <dbReference type="NCBI Taxonomy" id="412755"/>
    <lineage>
        <taxon>unclassified sequences</taxon>
        <taxon>metagenomes</taxon>
        <taxon>ecological metagenomes</taxon>
    </lineage>
</organism>
<reference evidence="1" key="1">
    <citation type="journal article" date="2014" name="Front. Microbiol.">
        <title>High frequency of phylogenetically diverse reductive dehalogenase-homologous genes in deep subseafloor sedimentary metagenomes.</title>
        <authorList>
            <person name="Kawai M."/>
            <person name="Futagami T."/>
            <person name="Toyoda A."/>
            <person name="Takaki Y."/>
            <person name="Nishi S."/>
            <person name="Hori S."/>
            <person name="Arai W."/>
            <person name="Tsubouchi T."/>
            <person name="Morono Y."/>
            <person name="Uchiyama I."/>
            <person name="Ito T."/>
            <person name="Fujiyama A."/>
            <person name="Inagaki F."/>
            <person name="Takami H."/>
        </authorList>
    </citation>
    <scope>NUCLEOTIDE SEQUENCE</scope>
    <source>
        <strain evidence="1">Expedition CK06-06</strain>
    </source>
</reference>
<proteinExistence type="predicted"/>